<keyword evidence="1" id="KW-0812">Transmembrane</keyword>
<name>A0AAE6NKA6_STRPT</name>
<evidence type="ECO:0000256" key="1">
    <source>
        <dbReference type="SAM" id="Phobius"/>
    </source>
</evidence>
<dbReference type="RefSeq" id="WP_085925536.1">
    <property type="nucleotide sequence ID" value="NZ_BAABSS010000017.1"/>
</dbReference>
<dbReference type="EMBL" id="CP023691">
    <property type="protein sequence ID" value="QEV53425.1"/>
    <property type="molecule type" value="Genomic_DNA"/>
</dbReference>
<keyword evidence="1" id="KW-0472">Membrane</keyword>
<accession>A0AAE6NKA6</accession>
<feature type="transmembrane region" description="Helical" evidence="1">
    <location>
        <begin position="702"/>
        <end position="724"/>
    </location>
</feature>
<feature type="transmembrane region" description="Helical" evidence="1">
    <location>
        <begin position="289"/>
        <end position="311"/>
    </location>
</feature>
<proteinExistence type="predicted"/>
<dbReference type="EMBL" id="MIGA01000024">
    <property type="protein sequence ID" value="OSY44771.1"/>
    <property type="molecule type" value="Genomic_DNA"/>
</dbReference>
<organism evidence="3 5">
    <name type="scientific">Streptomyces platensis</name>
    <dbReference type="NCBI Taxonomy" id="58346"/>
    <lineage>
        <taxon>Bacteria</taxon>
        <taxon>Bacillati</taxon>
        <taxon>Actinomycetota</taxon>
        <taxon>Actinomycetes</taxon>
        <taxon>Kitasatosporales</taxon>
        <taxon>Streptomycetaceae</taxon>
        <taxon>Streptomyces</taxon>
    </lineage>
</organism>
<dbReference type="AlphaFoldDB" id="A0AAE6NKA6"/>
<feature type="transmembrane region" description="Helical" evidence="1">
    <location>
        <begin position="370"/>
        <end position="391"/>
    </location>
</feature>
<keyword evidence="1" id="KW-1133">Transmembrane helix</keyword>
<keyword evidence="4" id="KW-1185">Reference proteome</keyword>
<evidence type="ECO:0000313" key="2">
    <source>
        <dbReference type="EMBL" id="OSY44771.1"/>
    </source>
</evidence>
<sequence length="741" mass="78434">MREPSLSRQLLRMGWASGLRAGGGHVRAVALLLATAVLALGLTSMIAVHATYEGIERRSASRALQFKDAFPDRHPVALGKNDFDEMQGRQFSLIYLRPLTKNMPLPPGVDRWPAPGEALLSPGLVRALGSEGAVDRYGKLVGTIRDEGLASPGERYGYVNPTDQQLDKKAALSIVGFGAEKGMRTGDPLFISDEGKFLTALYLILLPAGALAVIATRMGSTGRDKRTALVSALGGGRRHRVLLNVGESAAPILIGAALGTLPGLCMTAAGNLRLPWINYFVSSADLQRWWWAFPMAGCIAAVALLLLVCALHRTGRRRRVRATRLAAHTGQMVRWAALACPLLVIATVWGPAQLDPAQYSDLRMKLYNGGVVAALATLPCAVAVGAAALGARLARSSRRTGSAGALIAGRHAAAHPGVVARLVAGVGIVVVLVSQVQLKNSQFGASARAAQDAVNRVGNSMLLMHIDSESLARQQLNSVLHRLPQGTQMIALYPPAGSASGATVRFQGSCQALRAVKLSCSREPTTAAVNSADPRITEAIRWTSPDSDRLAVRQGAVLPARMDSAPRTVVLASSDGKNLPEAQINQLLRDALPLAAVTVESPGGSWLVGANNSVAHGRWVIFFGLPGVLIVALAIVLANLAEFLRFSRMVAPLSVLMGERRIYYSTAMWALLVPLLATIVTSVIVASWLAVPQVSAANGVELSNGMLTATAGALAVLAVLTWWWGARAAQHQSSLWRPHGE</sequence>
<feature type="transmembrane region" description="Helical" evidence="1">
    <location>
        <begin position="412"/>
        <end position="433"/>
    </location>
</feature>
<dbReference type="KEGG" id="spla:CP981_18755"/>
<dbReference type="Proteomes" id="UP000194225">
    <property type="component" value="Unassembled WGS sequence"/>
</dbReference>
<feature type="transmembrane region" description="Helical" evidence="1">
    <location>
        <begin position="248"/>
        <end position="269"/>
    </location>
</feature>
<evidence type="ECO:0008006" key="6">
    <source>
        <dbReference type="Google" id="ProtNLM"/>
    </source>
</evidence>
<feature type="transmembrane region" description="Helical" evidence="1">
    <location>
        <begin position="619"/>
        <end position="641"/>
    </location>
</feature>
<evidence type="ECO:0000313" key="3">
    <source>
        <dbReference type="EMBL" id="QEV53425.1"/>
    </source>
</evidence>
<protein>
    <recommendedName>
        <fullName evidence="6">FtsX-like permease family protein</fullName>
    </recommendedName>
</protein>
<evidence type="ECO:0000313" key="4">
    <source>
        <dbReference type="Proteomes" id="UP000194225"/>
    </source>
</evidence>
<dbReference type="Proteomes" id="UP000325458">
    <property type="component" value="Chromosome"/>
</dbReference>
<feature type="transmembrane region" description="Helical" evidence="1">
    <location>
        <begin position="662"/>
        <end position="690"/>
    </location>
</feature>
<reference evidence="3 5" key="2">
    <citation type="submission" date="2017-09" db="EMBL/GenBank/DDBJ databases">
        <authorList>
            <person name="Lee N."/>
            <person name="Cho B.-K."/>
        </authorList>
    </citation>
    <scope>NUCLEOTIDE SEQUENCE [LARGE SCALE GENOMIC DNA]</scope>
    <source>
        <strain evidence="3 5">ATCC 23948</strain>
    </source>
</reference>
<gene>
    <name evidence="2" type="ORF">BG653_03793</name>
    <name evidence="3" type="ORF">CP981_18755</name>
</gene>
<feature type="transmembrane region" description="Helical" evidence="1">
    <location>
        <begin position="197"/>
        <end position="216"/>
    </location>
</feature>
<dbReference type="GeneID" id="90925330"/>
<reference evidence="2 4" key="1">
    <citation type="submission" date="2016-09" db="EMBL/GenBank/DDBJ databases">
        <title>Streptomyces platensis DSM40041, a candidate organism with high potential of specific P450 cytochromes.</title>
        <authorList>
            <person name="Grumaz C."/>
            <person name="Vainshtein Y."/>
            <person name="Kirstahler P."/>
            <person name="Sohn K."/>
        </authorList>
    </citation>
    <scope>NUCLEOTIDE SEQUENCE [LARGE SCALE GENOMIC DNA]</scope>
    <source>
        <strain evidence="2 4">DSM 40041</strain>
    </source>
</reference>
<feature type="transmembrane region" description="Helical" evidence="1">
    <location>
        <begin position="332"/>
        <end position="350"/>
    </location>
</feature>
<evidence type="ECO:0000313" key="5">
    <source>
        <dbReference type="Proteomes" id="UP000325458"/>
    </source>
</evidence>